<feature type="binding site" evidence="10">
    <location>
        <position position="53"/>
    </location>
    <ligand>
        <name>Ca(2+)</name>
        <dbReference type="ChEBI" id="CHEBI:29108"/>
        <label>1</label>
        <note>catalytic</note>
    </ligand>
</feature>
<evidence type="ECO:0000256" key="10">
    <source>
        <dbReference type="PIRSR" id="PIRSR602640-2"/>
    </source>
</evidence>
<evidence type="ECO:0000313" key="16">
    <source>
        <dbReference type="Proteomes" id="UP000228934"/>
    </source>
</evidence>
<proteinExistence type="inferred from homology"/>
<evidence type="ECO:0000256" key="3">
    <source>
        <dbReference type="ARBA" id="ARBA00022723"/>
    </source>
</evidence>
<evidence type="ECO:0000256" key="8">
    <source>
        <dbReference type="ARBA" id="ARBA00023180"/>
    </source>
</evidence>
<dbReference type="SUPFAM" id="SSF63829">
    <property type="entry name" value="Calcium-dependent phosphotriesterase"/>
    <property type="match status" value="1"/>
</dbReference>
<protein>
    <recommendedName>
        <fullName evidence="13">Paraoxonase</fullName>
        <ecNumber evidence="13">3.1.1.2</ecNumber>
    </recommendedName>
</protein>
<dbReference type="GO" id="GO:0004064">
    <property type="term" value="F:arylesterase activity"/>
    <property type="evidence" value="ECO:0007669"/>
    <property type="project" value="UniProtKB-UniRule"/>
</dbReference>
<dbReference type="GO" id="GO:0046872">
    <property type="term" value="F:metal ion binding"/>
    <property type="evidence" value="ECO:0007669"/>
    <property type="project" value="UniProtKB-KW"/>
</dbReference>
<feature type="signal peptide" evidence="14">
    <location>
        <begin position="1"/>
        <end position="15"/>
    </location>
</feature>
<name>A0A2G9RGP0_AQUCT</name>
<evidence type="ECO:0000256" key="11">
    <source>
        <dbReference type="PIRSR" id="PIRSR602640-3"/>
    </source>
</evidence>
<evidence type="ECO:0000256" key="7">
    <source>
        <dbReference type="ARBA" id="ARBA00023157"/>
    </source>
</evidence>
<organism evidence="15 16">
    <name type="scientific">Aquarana catesbeiana</name>
    <name type="common">American bullfrog</name>
    <name type="synonym">Rana catesbeiana</name>
    <dbReference type="NCBI Taxonomy" id="8400"/>
    <lineage>
        <taxon>Eukaryota</taxon>
        <taxon>Metazoa</taxon>
        <taxon>Chordata</taxon>
        <taxon>Craniata</taxon>
        <taxon>Vertebrata</taxon>
        <taxon>Euteleostomi</taxon>
        <taxon>Amphibia</taxon>
        <taxon>Batrachia</taxon>
        <taxon>Anura</taxon>
        <taxon>Neobatrachia</taxon>
        <taxon>Ranoidea</taxon>
        <taxon>Ranidae</taxon>
        <taxon>Aquarana</taxon>
    </lineage>
</organism>
<evidence type="ECO:0000256" key="4">
    <source>
        <dbReference type="ARBA" id="ARBA00022729"/>
    </source>
</evidence>
<keyword evidence="6 10" id="KW-0106">Calcium</keyword>
<comment type="PTM">
    <text evidence="12">Glycosylated.</text>
</comment>
<keyword evidence="16" id="KW-1185">Reference proteome</keyword>
<dbReference type="InterPro" id="IPR002640">
    <property type="entry name" value="Arylesterase"/>
</dbReference>
<feature type="binding site" evidence="10">
    <location>
        <position position="226"/>
    </location>
    <ligand>
        <name>Ca(2+)</name>
        <dbReference type="ChEBI" id="CHEBI:29108"/>
        <label>1</label>
        <note>catalytic</note>
    </ligand>
</feature>
<reference evidence="16" key="1">
    <citation type="journal article" date="2017" name="Nat. Commun.">
        <title>The North American bullfrog draft genome provides insight into hormonal regulation of long noncoding RNA.</title>
        <authorList>
            <person name="Hammond S.A."/>
            <person name="Warren R.L."/>
            <person name="Vandervalk B.P."/>
            <person name="Kucuk E."/>
            <person name="Khan H."/>
            <person name="Gibb E.A."/>
            <person name="Pandoh P."/>
            <person name="Kirk H."/>
            <person name="Zhao Y."/>
            <person name="Jones M."/>
            <person name="Mungall A.J."/>
            <person name="Coope R."/>
            <person name="Pleasance S."/>
            <person name="Moore R.A."/>
            <person name="Holt R.A."/>
            <person name="Round J.M."/>
            <person name="Ohora S."/>
            <person name="Walle B.V."/>
            <person name="Veldhoen N."/>
            <person name="Helbing C.C."/>
            <person name="Birol I."/>
        </authorList>
    </citation>
    <scope>NUCLEOTIDE SEQUENCE [LARGE SCALE GENOMIC DNA]</scope>
</reference>
<dbReference type="Gene3D" id="2.120.10.30">
    <property type="entry name" value="TolB, C-terminal domain"/>
    <property type="match status" value="1"/>
</dbReference>
<evidence type="ECO:0000256" key="1">
    <source>
        <dbReference type="ARBA" id="ARBA00000368"/>
    </source>
</evidence>
<gene>
    <name evidence="15" type="ORF">AB205_0174490</name>
</gene>
<feature type="disulfide bond" description="In form B" evidence="11">
    <location>
        <begin position="42"/>
        <end position="341"/>
    </location>
</feature>
<accession>A0A2G9RGP0</accession>
<dbReference type="PANTHER" id="PTHR11799">
    <property type="entry name" value="PARAOXONASE"/>
    <property type="match status" value="1"/>
</dbReference>
<feature type="binding site" evidence="10">
    <location>
        <position position="170"/>
    </location>
    <ligand>
        <name>Ca(2+)</name>
        <dbReference type="ChEBI" id="CHEBI:29108"/>
        <label>1</label>
        <note>catalytic</note>
    </ligand>
</feature>
<feature type="active site" description="Proton acceptor" evidence="9">
    <location>
        <position position="114"/>
    </location>
</feature>
<feature type="chain" id="PRO_5013715289" description="Paraoxonase" evidence="14">
    <location>
        <begin position="16"/>
        <end position="344"/>
    </location>
</feature>
<keyword evidence="3 10" id="KW-0479">Metal-binding</keyword>
<evidence type="ECO:0000256" key="13">
    <source>
        <dbReference type="RuleBase" id="RU368025"/>
    </source>
</evidence>
<evidence type="ECO:0000256" key="2">
    <source>
        <dbReference type="ARBA" id="ARBA00008595"/>
    </source>
</evidence>
<feature type="glycosylation site" description="N-linked (GlcNAc...) asparagine" evidence="12">
    <location>
        <position position="312"/>
    </location>
</feature>
<evidence type="ECO:0000256" key="9">
    <source>
        <dbReference type="PIRSR" id="PIRSR602640-1"/>
    </source>
</evidence>
<dbReference type="EC" id="3.1.1.2" evidence="13"/>
<dbReference type="AlphaFoldDB" id="A0A2G9RGP0"/>
<evidence type="ECO:0000313" key="15">
    <source>
        <dbReference type="EMBL" id="PIO26421.1"/>
    </source>
</evidence>
<keyword evidence="4 14" id="KW-0732">Signal</keyword>
<keyword evidence="5 13" id="KW-0378">Hydrolase</keyword>
<comment type="cofactor">
    <cofactor evidence="10 13">
        <name>Ca(2+)</name>
        <dbReference type="ChEBI" id="CHEBI:29108"/>
    </cofactor>
    <text evidence="10 13">Binds 2 calcium ions per subunit.</text>
</comment>
<dbReference type="FunFam" id="2.120.10.30:FF:000023">
    <property type="entry name" value="Serum paraoxonase/arylesterase 2"/>
    <property type="match status" value="1"/>
</dbReference>
<evidence type="ECO:0000256" key="6">
    <source>
        <dbReference type="ARBA" id="ARBA00022837"/>
    </source>
</evidence>
<feature type="binding site" evidence="10">
    <location>
        <position position="116"/>
    </location>
    <ligand>
        <name>Ca(2+)</name>
        <dbReference type="ChEBI" id="CHEBI:29108"/>
        <label>1</label>
        <note>catalytic</note>
    </ligand>
</feature>
<keyword evidence="7 11" id="KW-1015">Disulfide bond</keyword>
<feature type="binding site" evidence="10">
    <location>
        <position position="258"/>
    </location>
    <ligand>
        <name>Ca(2+)</name>
        <dbReference type="ChEBI" id="CHEBI:29108"/>
        <label>1</label>
        <note>catalytic</note>
    </ligand>
</feature>
<evidence type="ECO:0000256" key="5">
    <source>
        <dbReference type="ARBA" id="ARBA00022801"/>
    </source>
</evidence>
<evidence type="ECO:0000256" key="12">
    <source>
        <dbReference type="PIRSR" id="PIRSR602640-4"/>
    </source>
</evidence>
<comment type="catalytic activity">
    <reaction evidence="1 13">
        <text>a phenyl acetate + H2O = a phenol + acetate + H(+)</text>
        <dbReference type="Rhea" id="RHEA:17309"/>
        <dbReference type="ChEBI" id="CHEBI:15377"/>
        <dbReference type="ChEBI" id="CHEBI:15378"/>
        <dbReference type="ChEBI" id="CHEBI:30089"/>
        <dbReference type="ChEBI" id="CHEBI:33853"/>
        <dbReference type="ChEBI" id="CHEBI:140310"/>
        <dbReference type="EC" id="3.1.1.2"/>
    </reaction>
</comment>
<dbReference type="Pfam" id="PF01731">
    <property type="entry name" value="Arylesterase"/>
    <property type="match status" value="1"/>
</dbReference>
<feature type="binding site" evidence="10">
    <location>
        <position position="54"/>
    </location>
    <ligand>
        <name>Ca(2+)</name>
        <dbReference type="ChEBI" id="CHEBI:29108"/>
        <label>2</label>
    </ligand>
</feature>
<dbReference type="GO" id="GO:0009636">
    <property type="term" value="P:response to toxic substance"/>
    <property type="evidence" value="ECO:0007669"/>
    <property type="project" value="TreeGrafter"/>
</dbReference>
<dbReference type="PANTHER" id="PTHR11799:SF12">
    <property type="entry name" value="PARAOXONASE-RELATED"/>
    <property type="match status" value="1"/>
</dbReference>
<feature type="binding site" evidence="10">
    <location>
        <position position="257"/>
    </location>
    <ligand>
        <name>Ca(2+)</name>
        <dbReference type="ChEBI" id="CHEBI:29108"/>
        <label>1</label>
        <note>catalytic</note>
    </ligand>
</feature>
<comment type="similarity">
    <text evidence="2 13">Belongs to the paraoxonase family.</text>
</comment>
<dbReference type="EMBL" id="KV943737">
    <property type="protein sequence ID" value="PIO26421.1"/>
    <property type="molecule type" value="Genomic_DNA"/>
</dbReference>
<sequence length="344" mass="38627">MGTMLKLTLLGVTLGFLGERIYQFCHKTGFFKEVELIDLPNCQLVKGIEYGSEDIHLLPNGLAFISSGLKHPALKSFAPNKPAEIFLVDLNNDVLHPKPLQLSKDIDASSFNPHGLSVYIDERDGTVYLFVVNHPIPEYNSCIEIFKFDEKQKYLLHLKTIKHPLLQSVNDIVAVGPESFYATNDYYFESVPMKIVEGFLGLKWTNLVYYSPRNVREVAPGLYSGNGIVISNDKKFIYAVDIMAHAINAVDVDTCPDNLFVDPVTGDIWTGAHPNAYKVFFYKDEDPPLSEVIRIQKIHSDHPIVTRVYVNNGSVIQGSSVAAVYKKKLIIGTVFHKALYCQLD</sequence>
<dbReference type="OrthoDB" id="423498at2759"/>
<dbReference type="Proteomes" id="UP000228934">
    <property type="component" value="Unassembled WGS sequence"/>
</dbReference>
<dbReference type="PRINTS" id="PR01785">
    <property type="entry name" value="PARAOXONASE"/>
</dbReference>
<keyword evidence="8 12" id="KW-0325">Glycoprotein</keyword>
<dbReference type="InterPro" id="IPR011042">
    <property type="entry name" value="6-blade_b-propeller_TolB-like"/>
</dbReference>
<feature type="binding site" evidence="10">
    <location>
        <position position="171"/>
    </location>
    <ligand>
        <name>Ca(2+)</name>
        <dbReference type="ChEBI" id="CHEBI:29108"/>
        <label>1</label>
        <note>catalytic</note>
    </ligand>
</feature>
<dbReference type="InterPro" id="IPR051288">
    <property type="entry name" value="Serum_paraoxonase/arylesterase"/>
</dbReference>
<evidence type="ECO:0000256" key="14">
    <source>
        <dbReference type="SAM" id="SignalP"/>
    </source>
</evidence>